<name>A0ACC6TCQ1_9MICC</name>
<evidence type="ECO:0000313" key="1">
    <source>
        <dbReference type="EMBL" id="MET3771528.1"/>
    </source>
</evidence>
<reference evidence="1" key="1">
    <citation type="submission" date="2024-06" db="EMBL/GenBank/DDBJ databases">
        <title>Genomic Encyclopedia of Type Strains, Phase IV (KMG-IV): sequencing the most valuable type-strain genomes for metagenomic binning, comparative biology and taxonomic classification.</title>
        <authorList>
            <person name="Goeker M."/>
        </authorList>
    </citation>
    <scope>NUCLEOTIDE SEQUENCE</scope>
    <source>
        <strain evidence="1">SJCon</strain>
    </source>
</reference>
<keyword evidence="1" id="KW-0560">Oxidoreductase</keyword>
<evidence type="ECO:0000313" key="2">
    <source>
        <dbReference type="Proteomes" id="UP001549207"/>
    </source>
</evidence>
<gene>
    <name evidence="1" type="ORF">ABIC98_001163</name>
</gene>
<keyword evidence="2" id="KW-1185">Reference proteome</keyword>
<sequence>MAETAASPAQSSAEKNLSVRISPAAQLREAFTAGSLAGTVELGELPFLTLVGLRADAGSEAGQRLAAVTGGLPAKCGEVVKKGDVSVLWLGPAEFLVVAPTEAHESLGGDLIQALQDALADGQGQVVDLSANRTTFELSGPRARAVLEKGCSLDLHPREFKAGTAYSTEIGNIPTILWKTGEESFRIFPRASFAEFLGRWLLDGMREYASPEVP</sequence>
<accession>A0ACC6TCQ1</accession>
<dbReference type="EMBL" id="JBEPNJ010000003">
    <property type="protein sequence ID" value="MET3771528.1"/>
    <property type="molecule type" value="Genomic_DNA"/>
</dbReference>
<comment type="caution">
    <text evidence="1">The sequence shown here is derived from an EMBL/GenBank/DDBJ whole genome shotgun (WGS) entry which is preliminary data.</text>
</comment>
<protein>
    <submittedName>
        <fullName evidence="1">Sarcosine oxidase subunit gamma</fullName>
        <ecNumber evidence="1">1.5.3.1</ecNumber>
    </submittedName>
</protein>
<dbReference type="EC" id="1.5.3.1" evidence="1"/>
<organism evidence="1 2">
    <name type="scientific">Arthrobacter nitrophenolicus</name>
    <dbReference type="NCBI Taxonomy" id="683150"/>
    <lineage>
        <taxon>Bacteria</taxon>
        <taxon>Bacillati</taxon>
        <taxon>Actinomycetota</taxon>
        <taxon>Actinomycetes</taxon>
        <taxon>Micrococcales</taxon>
        <taxon>Micrococcaceae</taxon>
        <taxon>Arthrobacter</taxon>
    </lineage>
</organism>
<proteinExistence type="predicted"/>
<dbReference type="Proteomes" id="UP001549207">
    <property type="component" value="Unassembled WGS sequence"/>
</dbReference>